<dbReference type="PROSITE" id="PS51186">
    <property type="entry name" value="GNAT"/>
    <property type="match status" value="1"/>
</dbReference>
<dbReference type="SUPFAM" id="SSF55729">
    <property type="entry name" value="Acyl-CoA N-acyltransferases (Nat)"/>
    <property type="match status" value="1"/>
</dbReference>
<evidence type="ECO:0000313" key="4">
    <source>
        <dbReference type="EMBL" id="TQI99797.1"/>
    </source>
</evidence>
<keyword evidence="5" id="KW-1185">Reference proteome</keyword>
<dbReference type="GO" id="GO:0016747">
    <property type="term" value="F:acyltransferase activity, transferring groups other than amino-acyl groups"/>
    <property type="evidence" value="ECO:0007669"/>
    <property type="project" value="InterPro"/>
</dbReference>
<sequence>MNKLVSHSTLLVPPEGLLLRSDERIGPSVHLGGGPDREVAVVAAIEVRDAQPRDAGALVALWRELSTAAGLPSRLPAPPSVAAAEVAVSKHLDDPLGRLLVVELDGDVHGMAYLRRTAVSPLHDDTTVTVEYLHVSDTARRHGLGKALVAEAVAWAEHESCAHLAVVAPAIAREANRFLARLGLGQAGVLRFANTLTVRRRLAAEHAPNLLALLSSRRSAFARRAVSSRAEPESAGK</sequence>
<organism evidence="4 5">
    <name type="scientific">Kribbella jejuensis</name>
    <dbReference type="NCBI Taxonomy" id="236068"/>
    <lineage>
        <taxon>Bacteria</taxon>
        <taxon>Bacillati</taxon>
        <taxon>Actinomycetota</taxon>
        <taxon>Actinomycetes</taxon>
        <taxon>Propionibacteriales</taxon>
        <taxon>Kribbellaceae</taxon>
        <taxon>Kribbella</taxon>
    </lineage>
</organism>
<protein>
    <submittedName>
        <fullName evidence="4">L-amino acid N-acyltransferase YncA</fullName>
    </submittedName>
</protein>
<dbReference type="AlphaFoldDB" id="A0A542D9Q6"/>
<comment type="caution">
    <text evidence="4">The sequence shown here is derived from an EMBL/GenBank/DDBJ whole genome shotgun (WGS) entry which is preliminary data.</text>
</comment>
<evidence type="ECO:0000313" key="5">
    <source>
        <dbReference type="Proteomes" id="UP000316298"/>
    </source>
</evidence>
<feature type="domain" description="N-acetyltransferase" evidence="3">
    <location>
        <begin position="45"/>
        <end position="205"/>
    </location>
</feature>
<keyword evidence="2 4" id="KW-0012">Acyltransferase</keyword>
<accession>A0A542D9Q6</accession>
<evidence type="ECO:0000256" key="2">
    <source>
        <dbReference type="ARBA" id="ARBA00023315"/>
    </source>
</evidence>
<dbReference type="Pfam" id="PF00583">
    <property type="entry name" value="Acetyltransf_1"/>
    <property type="match status" value="1"/>
</dbReference>
<gene>
    <name evidence="4" type="ORF">FB475_6784</name>
</gene>
<dbReference type="InterPro" id="IPR000182">
    <property type="entry name" value="GNAT_dom"/>
</dbReference>
<dbReference type="InterPro" id="IPR050832">
    <property type="entry name" value="Bact_Acetyltransf"/>
</dbReference>
<reference evidence="4 5" key="1">
    <citation type="submission" date="2019-06" db="EMBL/GenBank/DDBJ databases">
        <title>Sequencing the genomes of 1000 actinobacteria strains.</title>
        <authorList>
            <person name="Klenk H.-P."/>
        </authorList>
    </citation>
    <scope>NUCLEOTIDE SEQUENCE [LARGE SCALE GENOMIC DNA]</scope>
    <source>
        <strain evidence="4 5">DSM 17305</strain>
    </source>
</reference>
<proteinExistence type="predicted"/>
<dbReference type="EMBL" id="VFMM01000004">
    <property type="protein sequence ID" value="TQI99797.1"/>
    <property type="molecule type" value="Genomic_DNA"/>
</dbReference>
<dbReference type="Gene3D" id="3.40.630.30">
    <property type="match status" value="1"/>
</dbReference>
<dbReference type="PANTHER" id="PTHR43877">
    <property type="entry name" value="AMINOALKYLPHOSPHONATE N-ACETYLTRANSFERASE-RELATED-RELATED"/>
    <property type="match status" value="1"/>
</dbReference>
<dbReference type="CDD" id="cd04301">
    <property type="entry name" value="NAT_SF"/>
    <property type="match status" value="1"/>
</dbReference>
<dbReference type="InterPro" id="IPR016181">
    <property type="entry name" value="Acyl_CoA_acyltransferase"/>
</dbReference>
<evidence type="ECO:0000259" key="3">
    <source>
        <dbReference type="PROSITE" id="PS51186"/>
    </source>
</evidence>
<keyword evidence="1 4" id="KW-0808">Transferase</keyword>
<name>A0A542D9Q6_9ACTN</name>
<evidence type="ECO:0000256" key="1">
    <source>
        <dbReference type="ARBA" id="ARBA00022679"/>
    </source>
</evidence>
<dbReference type="Proteomes" id="UP000316298">
    <property type="component" value="Unassembled WGS sequence"/>
</dbReference>